<reference evidence="3" key="1">
    <citation type="journal article" date="2020" name="mSystems">
        <title>Genome- and Community-Level Interaction Insights into Carbon Utilization and Element Cycling Functions of Hydrothermarchaeota in Hydrothermal Sediment.</title>
        <authorList>
            <person name="Zhou Z."/>
            <person name="Liu Y."/>
            <person name="Xu W."/>
            <person name="Pan J."/>
            <person name="Luo Z.H."/>
            <person name="Li M."/>
        </authorList>
    </citation>
    <scope>NUCLEOTIDE SEQUENCE [LARGE SCALE GENOMIC DNA]</scope>
    <source>
        <strain evidence="2">SpSt-629</strain>
        <strain evidence="3">SpSt-658</strain>
    </source>
</reference>
<gene>
    <name evidence="2" type="ORF">ENT99_06330</name>
    <name evidence="3" type="ORF">ENU31_02245</name>
</gene>
<evidence type="ECO:0000256" key="1">
    <source>
        <dbReference type="SAM" id="Phobius"/>
    </source>
</evidence>
<dbReference type="EMBL" id="DTCA01000073">
    <property type="protein sequence ID" value="HGM07220.1"/>
    <property type="molecule type" value="Genomic_DNA"/>
</dbReference>
<keyword evidence="1" id="KW-0812">Transmembrane</keyword>
<accession>A0A7C4D0J3</accession>
<dbReference type="EMBL" id="DTAU01000126">
    <property type="protein sequence ID" value="HFQ79301.1"/>
    <property type="molecule type" value="Genomic_DNA"/>
</dbReference>
<keyword evidence="1" id="KW-1133">Transmembrane helix</keyword>
<evidence type="ECO:0000313" key="2">
    <source>
        <dbReference type="EMBL" id="HFQ79301.1"/>
    </source>
</evidence>
<name>A0A7C4D0J3_9CREN</name>
<dbReference type="AlphaFoldDB" id="A0A7C4D0J3"/>
<feature type="transmembrane region" description="Helical" evidence="1">
    <location>
        <begin position="78"/>
        <end position="97"/>
    </location>
</feature>
<sequence>MNYTVASIIERITETLKRKGDKIIADSRTKLSKLVNIFVYVHRALSKEDKIINIAKAIAITLQKIQSSLEDSLSTQSLFLELLSVLAIITVLVVAWWS</sequence>
<comment type="caution">
    <text evidence="3">The sequence shown here is derived from an EMBL/GenBank/DDBJ whole genome shotgun (WGS) entry which is preliminary data.</text>
</comment>
<organism evidence="3">
    <name type="scientific">Ignisphaera aggregans</name>
    <dbReference type="NCBI Taxonomy" id="334771"/>
    <lineage>
        <taxon>Archaea</taxon>
        <taxon>Thermoproteota</taxon>
        <taxon>Thermoprotei</taxon>
        <taxon>Desulfurococcales</taxon>
        <taxon>Desulfurococcaceae</taxon>
        <taxon>Ignisphaera</taxon>
    </lineage>
</organism>
<proteinExistence type="predicted"/>
<evidence type="ECO:0000313" key="3">
    <source>
        <dbReference type="EMBL" id="HGM07220.1"/>
    </source>
</evidence>
<keyword evidence="1" id="KW-0472">Membrane</keyword>
<protein>
    <submittedName>
        <fullName evidence="3">Uncharacterized protein</fullName>
    </submittedName>
</protein>